<dbReference type="PATRIC" id="fig|93930.3.peg.1333"/>
<evidence type="ECO:0000313" key="1">
    <source>
        <dbReference type="EMBL" id="KUK23409.1"/>
    </source>
</evidence>
<dbReference type="EMBL" id="LGFG01000026">
    <property type="protein sequence ID" value="KUK23409.1"/>
    <property type="molecule type" value="Genomic_DNA"/>
</dbReference>
<name>A0A117L3A4_9THEM</name>
<reference evidence="1 2" key="1">
    <citation type="journal article" date="2015" name="MBio">
        <title>Genome-Resolved Metagenomic Analysis Reveals Roles for Candidate Phyla and Other Microbial Community Members in Biogeochemical Transformations in Oil Reservoirs.</title>
        <authorList>
            <person name="Hu P."/>
            <person name="Tom L."/>
            <person name="Singh A."/>
            <person name="Thomas B.C."/>
            <person name="Baker B.J."/>
            <person name="Piceno Y.M."/>
            <person name="Andersen G.L."/>
            <person name="Banfield J.F."/>
        </authorList>
    </citation>
    <scope>NUCLEOTIDE SEQUENCE [LARGE SCALE GENOMIC DNA]</scope>
    <source>
        <strain evidence="1">46_26</strain>
    </source>
</reference>
<comment type="caution">
    <text evidence="1">The sequence shown here is derived from an EMBL/GenBank/DDBJ whole genome shotgun (WGS) entry which is preliminary data.</text>
</comment>
<dbReference type="InterPro" id="IPR038374">
    <property type="entry name" value="ThaI_sf"/>
</dbReference>
<evidence type="ECO:0000313" key="2">
    <source>
        <dbReference type="Proteomes" id="UP000058636"/>
    </source>
</evidence>
<dbReference type="OMA" id="EYYSLPN"/>
<sequence>MRKTDPLIDIFKKNKERIDILGKAWDIFYFEGRAPDVGKRRENFIVEMIRKELSHFIKSVNQAPDTERNWDIEITFQDDSTKRYSIKTTEGFSDVKIAWDGFPTKDRILTFNFQADIFYIARNKDKIILCVIDLEKLRDLQREVEKNESKLEEYYSLPSSNTNPRGFGLKSSTVKRLIELSKKEENYLEIDYKPFPVELILKAKEEYFKGWYDLIKELIEKYQQ</sequence>
<dbReference type="SMR" id="A0A117L3A4"/>
<dbReference type="AlphaFoldDB" id="A0A117L3A4"/>
<proteinExistence type="predicted"/>
<gene>
    <name evidence="1" type="ORF">XD57_0489</name>
</gene>
<dbReference type="Proteomes" id="UP000058636">
    <property type="component" value="Unassembled WGS sequence"/>
</dbReference>
<protein>
    <submittedName>
        <fullName evidence="1">Uncharacterized protein</fullName>
    </submittedName>
</protein>
<organism evidence="1 2">
    <name type="scientific">Thermotoga petrophila</name>
    <dbReference type="NCBI Taxonomy" id="93929"/>
    <lineage>
        <taxon>Bacteria</taxon>
        <taxon>Thermotogati</taxon>
        <taxon>Thermotogota</taxon>
        <taxon>Thermotogae</taxon>
        <taxon>Thermotogales</taxon>
        <taxon>Thermotogaceae</taxon>
        <taxon>Thermotoga</taxon>
    </lineage>
</organism>
<dbReference type="Gene3D" id="3.40.600.30">
    <property type="match status" value="1"/>
</dbReference>
<accession>A0A117L3A4</accession>